<proteinExistence type="predicted"/>
<dbReference type="RefSeq" id="WP_192143582.1">
    <property type="nucleotide sequence ID" value="NZ_JACYXZ010000003.1"/>
</dbReference>
<name>A0A927K5M4_9ACTN</name>
<sequence>MLTSDLGFDIVDVFAQAPFAGNQLAVVHGADALDDGQLLALAREFGFAETTFPGAVSDGGYPVRIFTPGGEIPFAGHPTLGTAWVLRDRGLLPSDSATTVQRCGAGEVAVAFTGDEVELTAAARDLAGPLDHDLVARLLREVGLGAGDRAGEAWAAGTGLTWVHVPVTEEALLRAQVPRRPMAEHDGWPELVDPLEGVNLVALAGERPVRVHARVLSPGPPAAEDAATGSAAAGLGLALAAGGLLPDGGAYEISQGLEMGRPARLRGHVEAAAGVPTSARVAGRVHPVARGSVRVPPPA</sequence>
<dbReference type="AlphaFoldDB" id="A0A927K5M4"/>
<organism evidence="2 3">
    <name type="scientific">Nocardioides donggukensis</name>
    <dbReference type="NCBI Taxonomy" id="2774019"/>
    <lineage>
        <taxon>Bacteria</taxon>
        <taxon>Bacillati</taxon>
        <taxon>Actinomycetota</taxon>
        <taxon>Actinomycetes</taxon>
        <taxon>Propionibacteriales</taxon>
        <taxon>Nocardioidaceae</taxon>
        <taxon>Nocardioides</taxon>
    </lineage>
</organism>
<dbReference type="GO" id="GO:0005737">
    <property type="term" value="C:cytoplasm"/>
    <property type="evidence" value="ECO:0007669"/>
    <property type="project" value="TreeGrafter"/>
</dbReference>
<reference evidence="2" key="1">
    <citation type="submission" date="2020-09" db="EMBL/GenBank/DDBJ databases">
        <title>Nocardioides sp. strain MJB4 16S ribosomal RNA gene Genome sequencing and assembly.</title>
        <authorList>
            <person name="Kim I."/>
        </authorList>
    </citation>
    <scope>NUCLEOTIDE SEQUENCE</scope>
    <source>
        <strain evidence="2">MJB4</strain>
    </source>
</reference>
<dbReference type="Pfam" id="PF02567">
    <property type="entry name" value="PhzC-PhzF"/>
    <property type="match status" value="1"/>
</dbReference>
<dbReference type="EMBL" id="JACYXZ010000003">
    <property type="protein sequence ID" value="MBD8870258.1"/>
    <property type="molecule type" value="Genomic_DNA"/>
</dbReference>
<evidence type="ECO:0000313" key="3">
    <source>
        <dbReference type="Proteomes" id="UP000616839"/>
    </source>
</evidence>
<dbReference type="Proteomes" id="UP000616839">
    <property type="component" value="Unassembled WGS sequence"/>
</dbReference>
<gene>
    <name evidence="2" type="ORF">IE331_11545</name>
</gene>
<evidence type="ECO:0000313" key="2">
    <source>
        <dbReference type="EMBL" id="MBD8870258.1"/>
    </source>
</evidence>
<comment type="caution">
    <text evidence="2">The sequence shown here is derived from an EMBL/GenBank/DDBJ whole genome shotgun (WGS) entry which is preliminary data.</text>
</comment>
<dbReference type="Gene3D" id="3.10.310.10">
    <property type="entry name" value="Diaminopimelate Epimerase, Chain A, domain 1"/>
    <property type="match status" value="2"/>
</dbReference>
<protein>
    <submittedName>
        <fullName evidence="2">PhzF family phenazine biosynthesis protein</fullName>
    </submittedName>
</protein>
<dbReference type="PIRSF" id="PIRSF016184">
    <property type="entry name" value="PhzC_PhzF"/>
    <property type="match status" value="1"/>
</dbReference>
<keyword evidence="3" id="KW-1185">Reference proteome</keyword>
<dbReference type="NCBIfam" id="TIGR00654">
    <property type="entry name" value="PhzF_family"/>
    <property type="match status" value="1"/>
</dbReference>
<dbReference type="PANTHER" id="PTHR13774">
    <property type="entry name" value="PHENAZINE BIOSYNTHESIS PROTEIN"/>
    <property type="match status" value="1"/>
</dbReference>
<dbReference type="GO" id="GO:0016853">
    <property type="term" value="F:isomerase activity"/>
    <property type="evidence" value="ECO:0007669"/>
    <property type="project" value="TreeGrafter"/>
</dbReference>
<dbReference type="InterPro" id="IPR003719">
    <property type="entry name" value="Phenazine_PhzF-like"/>
</dbReference>
<evidence type="ECO:0000256" key="1">
    <source>
        <dbReference type="PIRSR" id="PIRSR016184-1"/>
    </source>
</evidence>
<accession>A0A927K5M4</accession>
<dbReference type="SUPFAM" id="SSF54506">
    <property type="entry name" value="Diaminopimelate epimerase-like"/>
    <property type="match status" value="1"/>
</dbReference>
<feature type="active site" evidence="1">
    <location>
        <position position="49"/>
    </location>
</feature>
<dbReference type="PANTHER" id="PTHR13774:SF32">
    <property type="entry name" value="ANTISENSE-ENHANCING SEQUENCE 1"/>
    <property type="match status" value="1"/>
</dbReference>